<reference evidence="2 3" key="1">
    <citation type="journal article" date="2014" name="Genome Biol. Evol.">
        <title>The secreted proteins of Achlya hypogyna and Thraustotheca clavata identify the ancestral oomycete secretome and reveal gene acquisitions by horizontal gene transfer.</title>
        <authorList>
            <person name="Misner I."/>
            <person name="Blouin N."/>
            <person name="Leonard G."/>
            <person name="Richards T.A."/>
            <person name="Lane C.E."/>
        </authorList>
    </citation>
    <scope>NUCLEOTIDE SEQUENCE [LARGE SCALE GENOMIC DNA]</scope>
    <source>
        <strain evidence="2 3">ATCC 48635</strain>
    </source>
</reference>
<sequence length="306" mass="34427">MSEEALAMTRKLRAMVVVETRGSGRAGITMIVANLETKVTATGSHLAGIAGTNRAELATDEVQARDDHRHETSIRQGKIRCAHQNPMDTKAPASINTVSIDGDQALATMKARARPSEHYYQHTRVDNKPNEGSARRPDGETNDHRWSDERHDQSSKRRSDDHGSHRHDQGARSDSSGWGADSTNRRPNDHGGHRHDHTTRNDSNGWGADPVKDEGQHKTEPEEPKMIKKPVPPHLAAYDKTSDLYWKKHHESNRFDIKWLVWQAESEISNYMAEFAGLELANISARIQAHEHLLAQWERGEDMDAL</sequence>
<gene>
    <name evidence="2" type="ORF">ACHHYP_03545</name>
</gene>
<protein>
    <submittedName>
        <fullName evidence="2">Uncharacterized protein</fullName>
    </submittedName>
</protein>
<feature type="compositionally biased region" description="Basic and acidic residues" evidence="1">
    <location>
        <begin position="114"/>
        <end position="171"/>
    </location>
</feature>
<dbReference type="EMBL" id="JNBR01000031">
    <property type="protein sequence ID" value="OQS00449.1"/>
    <property type="molecule type" value="Genomic_DNA"/>
</dbReference>
<feature type="compositionally biased region" description="Basic and acidic residues" evidence="1">
    <location>
        <begin position="210"/>
        <end position="226"/>
    </location>
</feature>
<dbReference type="AlphaFoldDB" id="A0A1V9ZR44"/>
<comment type="caution">
    <text evidence="2">The sequence shown here is derived from an EMBL/GenBank/DDBJ whole genome shotgun (WGS) entry which is preliminary data.</text>
</comment>
<dbReference type="Proteomes" id="UP000243579">
    <property type="component" value="Unassembled WGS sequence"/>
</dbReference>
<dbReference type="OrthoDB" id="10485242at2759"/>
<evidence type="ECO:0000313" key="3">
    <source>
        <dbReference type="Proteomes" id="UP000243579"/>
    </source>
</evidence>
<accession>A0A1V9ZR44</accession>
<name>A0A1V9ZR44_ACHHY</name>
<keyword evidence="3" id="KW-1185">Reference proteome</keyword>
<organism evidence="2 3">
    <name type="scientific">Achlya hypogyna</name>
    <name type="common">Oomycete</name>
    <name type="synonym">Protoachlya hypogyna</name>
    <dbReference type="NCBI Taxonomy" id="1202772"/>
    <lineage>
        <taxon>Eukaryota</taxon>
        <taxon>Sar</taxon>
        <taxon>Stramenopiles</taxon>
        <taxon>Oomycota</taxon>
        <taxon>Saprolegniomycetes</taxon>
        <taxon>Saprolegniales</taxon>
        <taxon>Achlyaceae</taxon>
        <taxon>Achlya</taxon>
    </lineage>
</organism>
<proteinExistence type="predicted"/>
<evidence type="ECO:0000256" key="1">
    <source>
        <dbReference type="SAM" id="MobiDB-lite"/>
    </source>
</evidence>
<evidence type="ECO:0000313" key="2">
    <source>
        <dbReference type="EMBL" id="OQS00449.1"/>
    </source>
</evidence>
<feature type="region of interest" description="Disordered" evidence="1">
    <location>
        <begin position="110"/>
        <end position="230"/>
    </location>
</feature>